<dbReference type="HAMAP" id="MF_01334">
    <property type="entry name" value="Ribosomal_bL25_CTC"/>
    <property type="match status" value="1"/>
</dbReference>
<dbReference type="Gene3D" id="2.170.120.20">
    <property type="entry name" value="Ribosomal protein L25, beta domain"/>
    <property type="match status" value="1"/>
</dbReference>
<keyword evidence="4" id="KW-0687">Ribonucleoprotein</keyword>
<dbReference type="InterPro" id="IPR020057">
    <property type="entry name" value="Ribosomal_bL25_b-dom"/>
</dbReference>
<dbReference type="NCBIfam" id="TIGR00731">
    <property type="entry name" value="bL25_bact_ctc"/>
    <property type="match status" value="1"/>
</dbReference>
<dbReference type="InterPro" id="IPR020056">
    <property type="entry name" value="Rbsml_bL25/Gln-tRNA_synth_N"/>
</dbReference>
<evidence type="ECO:0000256" key="2">
    <source>
        <dbReference type="ARBA" id="ARBA00022884"/>
    </source>
</evidence>
<evidence type="ECO:0000259" key="6">
    <source>
        <dbReference type="Pfam" id="PF14693"/>
    </source>
</evidence>
<sequence length="204" mass="21881">MTTAVTTFAVAIRTGTGKGKARVVRRTGLIPAILYGDKHSPTPITIDPQLINAEMNKPGFFTRTFDLVLEGTRIRTICRDLQRHPVSHALLHADFQRIGADSLIHVAVPLHVINEAASPGVKRGGMVNLVEHTIEIVARPTTIPTALEIDVTSMKIGDSLHLSQVKLPEGVRLLHPDPDLTIATIVAPSSIETDESAAGGTTTL</sequence>
<dbReference type="InterPro" id="IPR001021">
    <property type="entry name" value="Ribosomal_bL25_long"/>
</dbReference>
<accession>A0A484H726</accession>
<dbReference type="InterPro" id="IPR029751">
    <property type="entry name" value="Ribosomal_L25_dom"/>
</dbReference>
<dbReference type="Pfam" id="PF14693">
    <property type="entry name" value="Ribosomal_TL5_C"/>
    <property type="match status" value="1"/>
</dbReference>
<dbReference type="GO" id="GO:0003735">
    <property type="term" value="F:structural constituent of ribosome"/>
    <property type="evidence" value="ECO:0007669"/>
    <property type="project" value="InterPro"/>
</dbReference>
<organism evidence="7">
    <name type="scientific">invertebrate metagenome</name>
    <dbReference type="NCBI Taxonomy" id="1711999"/>
    <lineage>
        <taxon>unclassified sequences</taxon>
        <taxon>metagenomes</taxon>
        <taxon>organismal metagenomes</taxon>
    </lineage>
</organism>
<dbReference type="InterPro" id="IPR037121">
    <property type="entry name" value="Ribosomal_bL25_C"/>
</dbReference>
<name>A0A484H726_9ZZZZ</name>
<evidence type="ECO:0000256" key="1">
    <source>
        <dbReference type="ARBA" id="ARBA00022730"/>
    </source>
</evidence>
<keyword evidence="1" id="KW-0699">rRNA-binding</keyword>
<reference evidence="7" key="1">
    <citation type="submission" date="2018-10" db="EMBL/GenBank/DDBJ databases">
        <authorList>
            <person name="Gruber-Vodicka H."/>
            <person name="Jaeckle O."/>
        </authorList>
    </citation>
    <scope>NUCLEOTIDE SEQUENCE</scope>
</reference>
<dbReference type="NCBIfam" id="NF004128">
    <property type="entry name" value="PRK05618.1-2"/>
    <property type="match status" value="1"/>
</dbReference>
<evidence type="ECO:0000256" key="3">
    <source>
        <dbReference type="ARBA" id="ARBA00022980"/>
    </source>
</evidence>
<proteinExistence type="inferred from homology"/>
<dbReference type="InterPro" id="IPR020930">
    <property type="entry name" value="Ribosomal_uL5_bac-type"/>
</dbReference>
<keyword evidence="2" id="KW-0694">RNA-binding</keyword>
<gene>
    <name evidence="7" type="ORF">RIEGSTA812A_PEG_803</name>
</gene>
<dbReference type="PANTHER" id="PTHR33284">
    <property type="entry name" value="RIBOSOMAL PROTEIN L25/GLN-TRNA SYNTHETASE, ANTI-CODON-BINDING DOMAIN-CONTAINING PROTEIN"/>
    <property type="match status" value="1"/>
</dbReference>
<evidence type="ECO:0000259" key="5">
    <source>
        <dbReference type="Pfam" id="PF01386"/>
    </source>
</evidence>
<dbReference type="AlphaFoldDB" id="A0A484H726"/>
<evidence type="ECO:0000256" key="4">
    <source>
        <dbReference type="ARBA" id="ARBA00023274"/>
    </source>
</evidence>
<dbReference type="Pfam" id="PF01386">
    <property type="entry name" value="Ribosomal_L25p"/>
    <property type="match status" value="1"/>
</dbReference>
<dbReference type="GO" id="GO:0022625">
    <property type="term" value="C:cytosolic large ribosomal subunit"/>
    <property type="evidence" value="ECO:0007669"/>
    <property type="project" value="TreeGrafter"/>
</dbReference>
<dbReference type="GO" id="GO:0008097">
    <property type="term" value="F:5S rRNA binding"/>
    <property type="evidence" value="ECO:0007669"/>
    <property type="project" value="InterPro"/>
</dbReference>
<evidence type="ECO:0000313" key="7">
    <source>
        <dbReference type="EMBL" id="VBB69330.1"/>
    </source>
</evidence>
<keyword evidence="3 7" id="KW-0689">Ribosomal protein</keyword>
<dbReference type="NCBIfam" id="NF004612">
    <property type="entry name" value="PRK05943.1"/>
    <property type="match status" value="1"/>
</dbReference>
<dbReference type="CDD" id="cd00495">
    <property type="entry name" value="Ribosomal_L25_TL5_CTC"/>
    <property type="match status" value="1"/>
</dbReference>
<dbReference type="Gene3D" id="2.40.240.10">
    <property type="entry name" value="Ribosomal Protein L25, Chain P"/>
    <property type="match status" value="1"/>
</dbReference>
<dbReference type="EMBL" id="LR026963">
    <property type="protein sequence ID" value="VBB69330.1"/>
    <property type="molecule type" value="Genomic_DNA"/>
</dbReference>
<dbReference type="PANTHER" id="PTHR33284:SF1">
    <property type="entry name" value="RIBOSOMAL PROTEIN L25_GLN-TRNA SYNTHETASE, ANTI-CODON-BINDING DOMAIN-CONTAINING PROTEIN"/>
    <property type="match status" value="1"/>
</dbReference>
<dbReference type="InterPro" id="IPR011035">
    <property type="entry name" value="Ribosomal_bL25/Gln-tRNA_synth"/>
</dbReference>
<feature type="domain" description="Large ribosomal subunit protein bL25 beta" evidence="6">
    <location>
        <begin position="104"/>
        <end position="188"/>
    </location>
</feature>
<dbReference type="GO" id="GO:0006412">
    <property type="term" value="P:translation"/>
    <property type="evidence" value="ECO:0007669"/>
    <property type="project" value="InterPro"/>
</dbReference>
<protein>
    <submittedName>
        <fullName evidence="7">LSU ribosomal protein L25p</fullName>
    </submittedName>
</protein>
<feature type="domain" description="Large ribosomal subunit protein bL25 L25" evidence="5">
    <location>
        <begin position="11"/>
        <end position="95"/>
    </location>
</feature>
<dbReference type="SUPFAM" id="SSF50715">
    <property type="entry name" value="Ribosomal protein L25-like"/>
    <property type="match status" value="1"/>
</dbReference>